<dbReference type="PANTHER" id="PTHR43102">
    <property type="entry name" value="SLR1143 PROTEIN"/>
    <property type="match status" value="1"/>
</dbReference>
<dbReference type="CDD" id="cd00082">
    <property type="entry name" value="HisKA"/>
    <property type="match status" value="1"/>
</dbReference>
<protein>
    <recommendedName>
        <fullName evidence="2">histidine kinase</fullName>
        <ecNumber evidence="2">2.7.13.3</ecNumber>
    </recommendedName>
</protein>
<dbReference type="InterPro" id="IPR036890">
    <property type="entry name" value="HATPase_C_sf"/>
</dbReference>
<dbReference type="GO" id="GO:0000155">
    <property type="term" value="F:phosphorelay sensor kinase activity"/>
    <property type="evidence" value="ECO:0007669"/>
    <property type="project" value="InterPro"/>
</dbReference>
<comment type="catalytic activity">
    <reaction evidence="1">
        <text>ATP + protein L-histidine = ADP + protein N-phospho-L-histidine.</text>
        <dbReference type="EC" id="2.7.13.3"/>
    </reaction>
</comment>
<feature type="domain" description="Histidine kinase" evidence="5">
    <location>
        <begin position="191"/>
        <end position="401"/>
    </location>
</feature>
<dbReference type="SUPFAM" id="SSF47384">
    <property type="entry name" value="Homodimeric domain of signal transducing histidine kinase"/>
    <property type="match status" value="1"/>
</dbReference>
<keyword evidence="4" id="KW-0175">Coiled coil</keyword>
<dbReference type="PRINTS" id="PR00344">
    <property type="entry name" value="BCTRLSENSOR"/>
</dbReference>
<evidence type="ECO:0000256" key="4">
    <source>
        <dbReference type="SAM" id="Coils"/>
    </source>
</evidence>
<evidence type="ECO:0000256" key="2">
    <source>
        <dbReference type="ARBA" id="ARBA00012438"/>
    </source>
</evidence>
<proteinExistence type="predicted"/>
<dbReference type="Proteomes" id="UP000198432">
    <property type="component" value="Unassembled WGS sequence"/>
</dbReference>
<evidence type="ECO:0000256" key="3">
    <source>
        <dbReference type="ARBA" id="ARBA00022553"/>
    </source>
</evidence>
<dbReference type="InterPro" id="IPR003594">
    <property type="entry name" value="HATPase_dom"/>
</dbReference>
<keyword evidence="7" id="KW-1185">Reference proteome</keyword>
<evidence type="ECO:0000259" key="5">
    <source>
        <dbReference type="PROSITE" id="PS50109"/>
    </source>
</evidence>
<dbReference type="OrthoDB" id="9811889at2"/>
<keyword evidence="6" id="KW-0418">Kinase</keyword>
<dbReference type="AlphaFoldDB" id="A0A239F1A1"/>
<sequence>MVNEDKVQPSDIQEQERLKTLAAYNILDTPTEQEFDELTTLASLICGTPISLITLITHDRQWFKSRTGVDVPETPRSISFCQHAILEDEIFEVKDAMTDTRFQDNPLVTGSPNIRFYAGSQLVASNGHKLGTLCVIDTVPKTLTEEQKYALSVLAKQVVANFELRLKQQELEKEKQQLKEANKKLDQFVHMVSHDLKEPVMNISSVTEWLQDDLEAQDYSGLSDNLQLIKERTDAMQDIIEGLLQYAFAQVQDLPKEEVNVQRLLQGILENHSGSQGFHVHLAPDLPTLQTEKVLLQQVFANLISNAFKYHHTGKGNLWVQAAKQENTYTFQVRDDGPGIAPRHHEKVFGMYERLLRDANSTKGSGIGLATVKKIVEDKGGRIWIDSDLGRGSTFFFTWPA</sequence>
<dbReference type="InterPro" id="IPR029016">
    <property type="entry name" value="GAF-like_dom_sf"/>
</dbReference>
<dbReference type="EC" id="2.7.13.3" evidence="2"/>
<dbReference type="Pfam" id="PF00512">
    <property type="entry name" value="HisKA"/>
    <property type="match status" value="1"/>
</dbReference>
<dbReference type="Gene3D" id="3.30.450.40">
    <property type="match status" value="1"/>
</dbReference>
<keyword evidence="6" id="KW-0808">Transferase</keyword>
<dbReference type="SMART" id="SM00388">
    <property type="entry name" value="HisKA"/>
    <property type="match status" value="1"/>
</dbReference>
<keyword evidence="3" id="KW-0597">Phosphoprotein</keyword>
<dbReference type="RefSeq" id="WP_089319054.1">
    <property type="nucleotide sequence ID" value="NZ_FZOQ01000007.1"/>
</dbReference>
<accession>A0A239F1A1</accession>
<dbReference type="Pfam" id="PF02518">
    <property type="entry name" value="HATPase_c"/>
    <property type="match status" value="1"/>
</dbReference>
<evidence type="ECO:0000256" key="1">
    <source>
        <dbReference type="ARBA" id="ARBA00000085"/>
    </source>
</evidence>
<dbReference type="SMART" id="SM00387">
    <property type="entry name" value="HATPase_c"/>
    <property type="match status" value="1"/>
</dbReference>
<name>A0A239F1A1_9BACT</name>
<dbReference type="InterPro" id="IPR003018">
    <property type="entry name" value="GAF"/>
</dbReference>
<dbReference type="SUPFAM" id="SSF55781">
    <property type="entry name" value="GAF domain-like"/>
    <property type="match status" value="1"/>
</dbReference>
<dbReference type="EMBL" id="FZOQ01000007">
    <property type="protein sequence ID" value="SNS50607.1"/>
    <property type="molecule type" value="Genomic_DNA"/>
</dbReference>
<dbReference type="InterPro" id="IPR036097">
    <property type="entry name" value="HisK_dim/P_sf"/>
</dbReference>
<dbReference type="Gene3D" id="3.30.565.10">
    <property type="entry name" value="Histidine kinase-like ATPase, C-terminal domain"/>
    <property type="match status" value="1"/>
</dbReference>
<dbReference type="InterPro" id="IPR005467">
    <property type="entry name" value="His_kinase_dom"/>
</dbReference>
<feature type="coiled-coil region" evidence="4">
    <location>
        <begin position="159"/>
        <end position="191"/>
    </location>
</feature>
<dbReference type="Pfam" id="PF01590">
    <property type="entry name" value="GAF"/>
    <property type="match status" value="1"/>
</dbReference>
<reference evidence="7" key="1">
    <citation type="submission" date="2017-06" db="EMBL/GenBank/DDBJ databases">
        <authorList>
            <person name="Varghese N."/>
            <person name="Submissions S."/>
        </authorList>
    </citation>
    <scope>NUCLEOTIDE SEQUENCE [LARGE SCALE GENOMIC DNA]</scope>
    <source>
        <strain evidence="7">NKM1</strain>
    </source>
</reference>
<dbReference type="Gene3D" id="1.10.287.130">
    <property type="match status" value="1"/>
</dbReference>
<evidence type="ECO:0000313" key="6">
    <source>
        <dbReference type="EMBL" id="SNS50607.1"/>
    </source>
</evidence>
<dbReference type="PANTHER" id="PTHR43102:SF2">
    <property type="entry name" value="GAF DOMAIN-CONTAINING PROTEIN"/>
    <property type="match status" value="1"/>
</dbReference>
<dbReference type="PROSITE" id="PS50109">
    <property type="entry name" value="HIS_KIN"/>
    <property type="match status" value="1"/>
</dbReference>
<organism evidence="6 7">
    <name type="scientific">Pontibacter ummariensis</name>
    <dbReference type="NCBI Taxonomy" id="1610492"/>
    <lineage>
        <taxon>Bacteria</taxon>
        <taxon>Pseudomonadati</taxon>
        <taxon>Bacteroidota</taxon>
        <taxon>Cytophagia</taxon>
        <taxon>Cytophagales</taxon>
        <taxon>Hymenobacteraceae</taxon>
        <taxon>Pontibacter</taxon>
    </lineage>
</organism>
<dbReference type="InterPro" id="IPR003661">
    <property type="entry name" value="HisK_dim/P_dom"/>
</dbReference>
<evidence type="ECO:0000313" key="7">
    <source>
        <dbReference type="Proteomes" id="UP000198432"/>
    </source>
</evidence>
<gene>
    <name evidence="6" type="ORF">SAMN06296052_107174</name>
</gene>
<dbReference type="InterPro" id="IPR004358">
    <property type="entry name" value="Sig_transdc_His_kin-like_C"/>
</dbReference>
<dbReference type="SUPFAM" id="SSF55874">
    <property type="entry name" value="ATPase domain of HSP90 chaperone/DNA topoisomerase II/histidine kinase"/>
    <property type="match status" value="1"/>
</dbReference>